<keyword evidence="2" id="KW-1185">Reference proteome</keyword>
<accession>A0ACB8Q5V5</accession>
<evidence type="ECO:0000313" key="2">
    <source>
        <dbReference type="Proteomes" id="UP000814128"/>
    </source>
</evidence>
<organism evidence="1 2">
    <name type="scientific">Vararia minispora EC-137</name>
    <dbReference type="NCBI Taxonomy" id="1314806"/>
    <lineage>
        <taxon>Eukaryota</taxon>
        <taxon>Fungi</taxon>
        <taxon>Dikarya</taxon>
        <taxon>Basidiomycota</taxon>
        <taxon>Agaricomycotina</taxon>
        <taxon>Agaricomycetes</taxon>
        <taxon>Russulales</taxon>
        <taxon>Lachnocladiaceae</taxon>
        <taxon>Vararia</taxon>
    </lineage>
</organism>
<name>A0ACB8Q5V5_9AGAM</name>
<sequence>MTESARASGHTAIVEDFGTATGTLTAPSPGYAAKTVATVVMGPDVILVRTAIQKPPFPRLFLKRILQVEFEHNDPGNPLNFPTWRKWTIALIACYITSLAGSSPSGYTSGYTTMVPELHTTTYLANVALALYPIGFGITPLFTAPFSEEFGRRPVYLISGVACALSHVMMALAPNIATIMAGQFLAGCFGSTGSAMVGGSLADIFVPRQHDSRGFPMALLTFAALGGTGFGPVGAGWIEVDPRFGWRWIRWFQAIAIGVMVFLLILMPETRSSVILTHRAKKMRKETGDERYRSKAELEQPPILELIRISCIRPLSLSFADNLDIWLGFGWGIFYCLIDALAPAFRSVHQFGTGEVGTIFLTMPIGCLCGLITNFHQEYLYAKKFKKWGPEARLYWSMGAGIMVPAAMFIFAWTTLPQVPWAAMAVGPTIFMWALFMFYLAAFSYIADCYGPYASSAIAAQSMCRNIVGSLFPFFIAQFFSALTYKWGLTLFACIAVLIMPIPFVLFRYGYVIRRRSKFSRIAMELQEEQEREQ</sequence>
<dbReference type="Proteomes" id="UP000814128">
    <property type="component" value="Unassembled WGS sequence"/>
</dbReference>
<gene>
    <name evidence="1" type="ORF">K488DRAFT_81215</name>
</gene>
<comment type="caution">
    <text evidence="1">The sequence shown here is derived from an EMBL/GenBank/DDBJ whole genome shotgun (WGS) entry which is preliminary data.</text>
</comment>
<evidence type="ECO:0000313" key="1">
    <source>
        <dbReference type="EMBL" id="KAI0027159.1"/>
    </source>
</evidence>
<reference evidence="1" key="1">
    <citation type="submission" date="2021-02" db="EMBL/GenBank/DDBJ databases">
        <authorList>
            <consortium name="DOE Joint Genome Institute"/>
            <person name="Ahrendt S."/>
            <person name="Looney B.P."/>
            <person name="Miyauchi S."/>
            <person name="Morin E."/>
            <person name="Drula E."/>
            <person name="Courty P.E."/>
            <person name="Chicoki N."/>
            <person name="Fauchery L."/>
            <person name="Kohler A."/>
            <person name="Kuo A."/>
            <person name="Labutti K."/>
            <person name="Pangilinan J."/>
            <person name="Lipzen A."/>
            <person name="Riley R."/>
            <person name="Andreopoulos W."/>
            <person name="He G."/>
            <person name="Johnson J."/>
            <person name="Barry K.W."/>
            <person name="Grigoriev I.V."/>
            <person name="Nagy L."/>
            <person name="Hibbett D."/>
            <person name="Henrissat B."/>
            <person name="Matheny P.B."/>
            <person name="Labbe J."/>
            <person name="Martin F."/>
        </authorList>
    </citation>
    <scope>NUCLEOTIDE SEQUENCE</scope>
    <source>
        <strain evidence="1">EC-137</strain>
    </source>
</reference>
<proteinExistence type="predicted"/>
<dbReference type="EMBL" id="MU273981">
    <property type="protein sequence ID" value="KAI0027159.1"/>
    <property type="molecule type" value="Genomic_DNA"/>
</dbReference>
<protein>
    <submittedName>
        <fullName evidence="1">Drug transporter</fullName>
    </submittedName>
</protein>
<reference evidence="1" key="2">
    <citation type="journal article" date="2022" name="New Phytol.">
        <title>Evolutionary transition to the ectomycorrhizal habit in the genomes of a hyperdiverse lineage of mushroom-forming fungi.</title>
        <authorList>
            <person name="Looney B."/>
            <person name="Miyauchi S."/>
            <person name="Morin E."/>
            <person name="Drula E."/>
            <person name="Courty P.E."/>
            <person name="Kohler A."/>
            <person name="Kuo A."/>
            <person name="LaButti K."/>
            <person name="Pangilinan J."/>
            <person name="Lipzen A."/>
            <person name="Riley R."/>
            <person name="Andreopoulos W."/>
            <person name="He G."/>
            <person name="Johnson J."/>
            <person name="Nolan M."/>
            <person name="Tritt A."/>
            <person name="Barry K.W."/>
            <person name="Grigoriev I.V."/>
            <person name="Nagy L.G."/>
            <person name="Hibbett D."/>
            <person name="Henrissat B."/>
            <person name="Matheny P.B."/>
            <person name="Labbe J."/>
            <person name="Martin F.M."/>
        </authorList>
    </citation>
    <scope>NUCLEOTIDE SEQUENCE</scope>
    <source>
        <strain evidence="1">EC-137</strain>
    </source>
</reference>